<sequence>MAVLILVLNRLILGHSAREFFLFQPMSAVAIQPPATSLQHPATGQQPKSPCNQYLQPASSSSLLSIDQRLASRPVRDTIASLQRQAACSAQPCQSGMREPLPLGGELALVGCPLMTGTWTTDDTHTKFHVLSDGIVCLRFPKFFSGIPSPSRHWFQTSRLSEKGQKKINSQLHCPHVHRAIILGLGSSDELPRTCGTWISPREDGRRIVKSGPITPIRQSSNQ</sequence>
<accession>A0AA40BYG3</accession>
<keyword evidence="3" id="KW-1185">Reference proteome</keyword>
<evidence type="ECO:0000313" key="2">
    <source>
        <dbReference type="EMBL" id="KAK0618322.1"/>
    </source>
</evidence>
<gene>
    <name evidence="2" type="ORF">B0T17DRAFT_333584</name>
</gene>
<proteinExistence type="predicted"/>
<evidence type="ECO:0000313" key="3">
    <source>
        <dbReference type="Proteomes" id="UP001174934"/>
    </source>
</evidence>
<organism evidence="2 3">
    <name type="scientific">Bombardia bombarda</name>
    <dbReference type="NCBI Taxonomy" id="252184"/>
    <lineage>
        <taxon>Eukaryota</taxon>
        <taxon>Fungi</taxon>
        <taxon>Dikarya</taxon>
        <taxon>Ascomycota</taxon>
        <taxon>Pezizomycotina</taxon>
        <taxon>Sordariomycetes</taxon>
        <taxon>Sordariomycetidae</taxon>
        <taxon>Sordariales</taxon>
        <taxon>Lasiosphaeriaceae</taxon>
        <taxon>Bombardia</taxon>
    </lineage>
</organism>
<protein>
    <submittedName>
        <fullName evidence="2">Uncharacterized protein</fullName>
    </submittedName>
</protein>
<comment type="caution">
    <text evidence="2">The sequence shown here is derived from an EMBL/GenBank/DDBJ whole genome shotgun (WGS) entry which is preliminary data.</text>
</comment>
<reference evidence="2" key="1">
    <citation type="submission" date="2023-06" db="EMBL/GenBank/DDBJ databases">
        <title>Genome-scale phylogeny and comparative genomics of the fungal order Sordariales.</title>
        <authorList>
            <consortium name="Lawrence Berkeley National Laboratory"/>
            <person name="Hensen N."/>
            <person name="Bonometti L."/>
            <person name="Westerberg I."/>
            <person name="Brannstrom I.O."/>
            <person name="Guillou S."/>
            <person name="Cros-Aarteil S."/>
            <person name="Calhoun S."/>
            <person name="Haridas S."/>
            <person name="Kuo A."/>
            <person name="Mondo S."/>
            <person name="Pangilinan J."/>
            <person name="Riley R."/>
            <person name="LaButti K."/>
            <person name="Andreopoulos B."/>
            <person name="Lipzen A."/>
            <person name="Chen C."/>
            <person name="Yanf M."/>
            <person name="Daum C."/>
            <person name="Ng V."/>
            <person name="Clum A."/>
            <person name="Steindorff A."/>
            <person name="Ohm R."/>
            <person name="Martin F."/>
            <person name="Silar P."/>
            <person name="Natvig D."/>
            <person name="Lalanne C."/>
            <person name="Gautier V."/>
            <person name="Ament-velasquez S.L."/>
            <person name="Kruys A."/>
            <person name="Hutchinson M.I."/>
            <person name="Powell A.J."/>
            <person name="Barry K."/>
            <person name="Miller A.N."/>
            <person name="Grigoriev I.V."/>
            <person name="Debuchy R."/>
            <person name="Gladieux P."/>
            <person name="Thoren M.H."/>
            <person name="Johannesson H."/>
        </authorList>
    </citation>
    <scope>NUCLEOTIDE SEQUENCE</scope>
    <source>
        <strain evidence="2">SMH3391-2</strain>
    </source>
</reference>
<dbReference type="AlphaFoldDB" id="A0AA40BYG3"/>
<keyword evidence="1" id="KW-0732">Signal</keyword>
<dbReference type="Proteomes" id="UP001174934">
    <property type="component" value="Unassembled WGS sequence"/>
</dbReference>
<feature type="signal peptide" evidence="1">
    <location>
        <begin position="1"/>
        <end position="17"/>
    </location>
</feature>
<feature type="chain" id="PRO_5041391755" evidence="1">
    <location>
        <begin position="18"/>
        <end position="223"/>
    </location>
</feature>
<evidence type="ECO:0000256" key="1">
    <source>
        <dbReference type="SAM" id="SignalP"/>
    </source>
</evidence>
<name>A0AA40BYG3_9PEZI</name>
<dbReference type="EMBL" id="JAULSR010000005">
    <property type="protein sequence ID" value="KAK0618322.1"/>
    <property type="molecule type" value="Genomic_DNA"/>
</dbReference>